<evidence type="ECO:0000256" key="1">
    <source>
        <dbReference type="SAM" id="Phobius"/>
    </source>
</evidence>
<accession>A0AAN8FKX3</accession>
<keyword evidence="1" id="KW-1133">Transmembrane helix</keyword>
<evidence type="ECO:0000313" key="2">
    <source>
        <dbReference type="EMBL" id="KAK5981041.1"/>
    </source>
</evidence>
<feature type="transmembrane region" description="Helical" evidence="1">
    <location>
        <begin position="144"/>
        <end position="168"/>
    </location>
</feature>
<feature type="transmembrane region" description="Helical" evidence="1">
    <location>
        <begin position="39"/>
        <end position="63"/>
    </location>
</feature>
<sequence>MNVPIDEREFPQRFQFLPTEDSERSLPYTRRFSASTLLFLTRCLLSAEFAISIGFNLVLVYTIQHGQNLSILLSIIATSNCIAAAALLCWTGQLEKASAIAAYVIWKLLQDVILVPVLVIFTALMTEGFANNVTSSTMTGCLLAIVWIYALFSIASIVFFGHVARTLWIAKVRKRRCSFASVSTVTQPLELSVESEHATTEPPAPAMREEI</sequence>
<keyword evidence="1" id="KW-0472">Membrane</keyword>
<protein>
    <submittedName>
        <fullName evidence="2">Uncharacterized protein</fullName>
    </submittedName>
</protein>
<feature type="transmembrane region" description="Helical" evidence="1">
    <location>
        <begin position="102"/>
        <end position="124"/>
    </location>
</feature>
<dbReference type="EMBL" id="WIXE01006734">
    <property type="protein sequence ID" value="KAK5981041.1"/>
    <property type="molecule type" value="Genomic_DNA"/>
</dbReference>
<feature type="transmembrane region" description="Helical" evidence="1">
    <location>
        <begin position="69"/>
        <end position="90"/>
    </location>
</feature>
<reference evidence="2 3" key="1">
    <citation type="submission" date="2019-10" db="EMBL/GenBank/DDBJ databases">
        <title>Assembly and Annotation for the nematode Trichostrongylus colubriformis.</title>
        <authorList>
            <person name="Martin J."/>
        </authorList>
    </citation>
    <scope>NUCLEOTIDE SEQUENCE [LARGE SCALE GENOMIC DNA]</scope>
    <source>
        <strain evidence="2">G859</strain>
        <tissue evidence="2">Whole worm</tissue>
    </source>
</reference>
<dbReference type="AlphaFoldDB" id="A0AAN8FKX3"/>
<proteinExistence type="predicted"/>
<gene>
    <name evidence="2" type="ORF">GCK32_001610</name>
</gene>
<evidence type="ECO:0000313" key="3">
    <source>
        <dbReference type="Proteomes" id="UP001331761"/>
    </source>
</evidence>
<dbReference type="Proteomes" id="UP001331761">
    <property type="component" value="Unassembled WGS sequence"/>
</dbReference>
<keyword evidence="3" id="KW-1185">Reference proteome</keyword>
<organism evidence="2 3">
    <name type="scientific">Trichostrongylus colubriformis</name>
    <name type="common">Black scour worm</name>
    <dbReference type="NCBI Taxonomy" id="6319"/>
    <lineage>
        <taxon>Eukaryota</taxon>
        <taxon>Metazoa</taxon>
        <taxon>Ecdysozoa</taxon>
        <taxon>Nematoda</taxon>
        <taxon>Chromadorea</taxon>
        <taxon>Rhabditida</taxon>
        <taxon>Rhabditina</taxon>
        <taxon>Rhabditomorpha</taxon>
        <taxon>Strongyloidea</taxon>
        <taxon>Trichostrongylidae</taxon>
        <taxon>Trichostrongylus</taxon>
    </lineage>
</organism>
<name>A0AAN8FKX3_TRICO</name>
<comment type="caution">
    <text evidence="2">The sequence shown here is derived from an EMBL/GenBank/DDBJ whole genome shotgun (WGS) entry which is preliminary data.</text>
</comment>
<keyword evidence="1" id="KW-0812">Transmembrane</keyword>